<proteinExistence type="predicted"/>
<dbReference type="AlphaFoldDB" id="A0AAW6TYP1"/>
<accession>A0AAW6TYP1</accession>
<dbReference type="Proteomes" id="UP001431776">
    <property type="component" value="Unassembled WGS sequence"/>
</dbReference>
<feature type="chain" id="PRO_5043767641" description="TPM domain-containing protein" evidence="1">
    <location>
        <begin position="29"/>
        <end position="195"/>
    </location>
</feature>
<protein>
    <recommendedName>
        <fullName evidence="4">TPM domain-containing protein</fullName>
    </recommendedName>
</protein>
<gene>
    <name evidence="2" type="ORF">QJ522_09825</name>
</gene>
<name>A0AAW6TYP1_9BACT</name>
<comment type="caution">
    <text evidence="2">The sequence shown here is derived from an EMBL/GenBank/DDBJ whole genome shotgun (WGS) entry which is preliminary data.</text>
</comment>
<dbReference type="RefSeq" id="WP_349244747.1">
    <property type="nucleotide sequence ID" value="NZ_JASCXX010000010.1"/>
</dbReference>
<keyword evidence="3" id="KW-1185">Reference proteome</keyword>
<dbReference type="EMBL" id="JASCXX010000010">
    <property type="protein sequence ID" value="MDI6449339.1"/>
    <property type="molecule type" value="Genomic_DNA"/>
</dbReference>
<keyword evidence="1" id="KW-0732">Signal</keyword>
<evidence type="ECO:0008006" key="4">
    <source>
        <dbReference type="Google" id="ProtNLM"/>
    </source>
</evidence>
<evidence type="ECO:0000313" key="3">
    <source>
        <dbReference type="Proteomes" id="UP001431776"/>
    </source>
</evidence>
<feature type="signal peptide" evidence="1">
    <location>
        <begin position="1"/>
        <end position="28"/>
    </location>
</feature>
<evidence type="ECO:0000256" key="1">
    <source>
        <dbReference type="SAM" id="SignalP"/>
    </source>
</evidence>
<organism evidence="2 3">
    <name type="scientific">Anaerobaca lacustris</name>
    <dbReference type="NCBI Taxonomy" id="3044600"/>
    <lineage>
        <taxon>Bacteria</taxon>
        <taxon>Pseudomonadati</taxon>
        <taxon>Planctomycetota</taxon>
        <taxon>Phycisphaerae</taxon>
        <taxon>Sedimentisphaerales</taxon>
        <taxon>Anaerobacaceae</taxon>
        <taxon>Anaerobaca</taxon>
    </lineage>
</organism>
<sequence>MDRTRRTTQRLLATALLLCAGVPAAVLAAAAPPTTKANLATLTRDTTFGEAIDTLRNATTPPLNIIVLWRQIGDDADIHRDTAIGFDSIPGLRLRQVLEILLLSVSAGAANRLAYVVDGGVIVVATADALPRRRSVPRVYDVTDLVAAPSYAPTPGMMRMMMGGGMMGGYGQGLGGYNAGAGLQGVVGSVAGSTR</sequence>
<evidence type="ECO:0000313" key="2">
    <source>
        <dbReference type="EMBL" id="MDI6449339.1"/>
    </source>
</evidence>
<reference evidence="2" key="1">
    <citation type="submission" date="2023-05" db="EMBL/GenBank/DDBJ databases">
        <title>Anaerotaeda fermentans gen. nov., sp. nov., a novel anaerobic planctomycete of the new family within the order Sedimentisphaerales isolated from Taman Peninsula, Russia.</title>
        <authorList>
            <person name="Khomyakova M.A."/>
            <person name="Merkel A.Y."/>
            <person name="Slobodkin A.I."/>
        </authorList>
    </citation>
    <scope>NUCLEOTIDE SEQUENCE</scope>
    <source>
        <strain evidence="2">M17dextr</strain>
    </source>
</reference>